<dbReference type="RefSeq" id="WP_011646494.1">
    <property type="nucleotide sequence ID" value="NZ_ARYI01000008.1"/>
</dbReference>
<reference evidence="1 2" key="1">
    <citation type="submission" date="2013-04" db="EMBL/GenBank/DDBJ databases">
        <title>Hyphomonas hirschiana VP5 Genome Sequencing.</title>
        <authorList>
            <person name="Lai Q."/>
            <person name="Shao Z."/>
        </authorList>
    </citation>
    <scope>NUCLEOTIDE SEQUENCE [LARGE SCALE GENOMIC DNA]</scope>
    <source>
        <strain evidence="1 2">VP5</strain>
    </source>
</reference>
<dbReference type="EMBL" id="ARYI01000008">
    <property type="protein sequence ID" value="KCZ93092.1"/>
    <property type="molecule type" value="Genomic_DNA"/>
</dbReference>
<sequence length="75" mass="8348">MTLGDLTPAAERQLDLLLDDKDDRQRWETLTGTMDGLNAKFGKRVVTLGDWRPPPGGFAGGKIAFTRIPTAEDFW</sequence>
<accession>A0A059FR68</accession>
<dbReference type="OrthoDB" id="9808813at2"/>
<evidence type="ECO:0000313" key="2">
    <source>
        <dbReference type="Proteomes" id="UP000025061"/>
    </source>
</evidence>
<organism evidence="1 2">
    <name type="scientific">Hyphomonas hirschiana VP5</name>
    <dbReference type="NCBI Taxonomy" id="1280951"/>
    <lineage>
        <taxon>Bacteria</taxon>
        <taxon>Pseudomonadati</taxon>
        <taxon>Pseudomonadota</taxon>
        <taxon>Alphaproteobacteria</taxon>
        <taxon>Hyphomonadales</taxon>
        <taxon>Hyphomonadaceae</taxon>
        <taxon>Hyphomonas</taxon>
    </lineage>
</organism>
<keyword evidence="2" id="KW-1185">Reference proteome</keyword>
<proteinExistence type="predicted"/>
<dbReference type="AlphaFoldDB" id="A0A059FR68"/>
<comment type="caution">
    <text evidence="1">The sequence shown here is derived from an EMBL/GenBank/DDBJ whole genome shotgun (WGS) entry which is preliminary data.</text>
</comment>
<dbReference type="Proteomes" id="UP000025061">
    <property type="component" value="Unassembled WGS sequence"/>
</dbReference>
<evidence type="ECO:0000313" key="1">
    <source>
        <dbReference type="EMBL" id="KCZ93092.1"/>
    </source>
</evidence>
<gene>
    <name evidence="1" type="ORF">HHI_10414</name>
</gene>
<name>A0A059FR68_9PROT</name>
<dbReference type="PATRIC" id="fig|1280951.3.peg.2099"/>
<protein>
    <submittedName>
        <fullName evidence="1">Uncharacterized protein</fullName>
    </submittedName>
</protein>